<feature type="non-terminal residue" evidence="2">
    <location>
        <position position="1"/>
    </location>
</feature>
<evidence type="ECO:0000313" key="3">
    <source>
        <dbReference type="Proteomes" id="UP001054857"/>
    </source>
</evidence>
<protein>
    <submittedName>
        <fullName evidence="2">Uncharacterized protein</fullName>
    </submittedName>
</protein>
<comment type="caution">
    <text evidence="2">The sequence shown here is derived from an EMBL/GenBank/DDBJ whole genome shotgun (WGS) entry which is preliminary data.</text>
</comment>
<organism evidence="2 3">
    <name type="scientific">Astrephomene gubernaculifera</name>
    <dbReference type="NCBI Taxonomy" id="47775"/>
    <lineage>
        <taxon>Eukaryota</taxon>
        <taxon>Viridiplantae</taxon>
        <taxon>Chlorophyta</taxon>
        <taxon>core chlorophytes</taxon>
        <taxon>Chlorophyceae</taxon>
        <taxon>CS clade</taxon>
        <taxon>Chlamydomonadales</taxon>
        <taxon>Astrephomenaceae</taxon>
        <taxon>Astrephomene</taxon>
    </lineage>
</organism>
<accession>A0AAD3HN86</accession>
<proteinExistence type="predicted"/>
<name>A0AAD3HN86_9CHLO</name>
<feature type="chain" id="PRO_5042121058" evidence="1">
    <location>
        <begin position="31"/>
        <end position="158"/>
    </location>
</feature>
<sequence length="158" mass="16206">MLVPGTRARARGLGALLLVLGLAIVAPTVGHVVNVAVYSSDAQGDHDLYRNKAPPGLISQLLGAGFRVDESARQPVDSDAAAFVVPTRYGSALYHTDVSATASFVSFGGVVILIGTTNATAECDFVARILGYKGAWLECGSSKVEASSGSPVALSPFA</sequence>
<feature type="signal peptide" evidence="1">
    <location>
        <begin position="1"/>
        <end position="30"/>
    </location>
</feature>
<dbReference type="EMBL" id="BMAR01000019">
    <property type="protein sequence ID" value="GFR47659.1"/>
    <property type="molecule type" value="Genomic_DNA"/>
</dbReference>
<gene>
    <name evidence="2" type="ORF">Agub_g9402</name>
</gene>
<keyword evidence="3" id="KW-1185">Reference proteome</keyword>
<reference evidence="2 3" key="1">
    <citation type="journal article" date="2021" name="Sci. Rep.">
        <title>Genome sequencing of the multicellular alga Astrephomene provides insights into convergent evolution of germ-soma differentiation.</title>
        <authorList>
            <person name="Yamashita S."/>
            <person name="Yamamoto K."/>
            <person name="Matsuzaki R."/>
            <person name="Suzuki S."/>
            <person name="Yamaguchi H."/>
            <person name="Hirooka S."/>
            <person name="Minakuchi Y."/>
            <person name="Miyagishima S."/>
            <person name="Kawachi M."/>
            <person name="Toyoda A."/>
            <person name="Nozaki H."/>
        </authorList>
    </citation>
    <scope>NUCLEOTIDE SEQUENCE [LARGE SCALE GENOMIC DNA]</scope>
    <source>
        <strain evidence="2 3">NIES-4017</strain>
    </source>
</reference>
<evidence type="ECO:0000313" key="2">
    <source>
        <dbReference type="EMBL" id="GFR47659.1"/>
    </source>
</evidence>
<dbReference type="Proteomes" id="UP001054857">
    <property type="component" value="Unassembled WGS sequence"/>
</dbReference>
<evidence type="ECO:0000256" key="1">
    <source>
        <dbReference type="SAM" id="SignalP"/>
    </source>
</evidence>
<dbReference type="AlphaFoldDB" id="A0AAD3HN86"/>
<keyword evidence="1" id="KW-0732">Signal</keyword>